<feature type="transmembrane region" description="Helical" evidence="8">
    <location>
        <begin position="83"/>
        <end position="104"/>
    </location>
</feature>
<feature type="transmembrane region" description="Helical" evidence="8">
    <location>
        <begin position="217"/>
        <end position="241"/>
    </location>
</feature>
<evidence type="ECO:0000256" key="1">
    <source>
        <dbReference type="ARBA" id="ARBA00004141"/>
    </source>
</evidence>
<dbReference type="PANTHER" id="PTHR34975:SF2">
    <property type="entry name" value="SPORE GERMINATION PROTEIN A2"/>
    <property type="match status" value="1"/>
</dbReference>
<sequence>MQKNKLTGWQLCFLTLQTQMGISALSMPSTIAVKAGQDAWISMIIGGLAVQIVVMIYIWLLLRCGSTSYFEFLTIVFGRILGKVFLLLTILYILFILILVTVSYQQLITDWINIYTPNWVVILMLLIPSVYLAIENISLIARFSVLISFSIPIFLILVLFVYASPQFYYLLPIGSEGLKAIIEGVVPAIAALSGFEMILFISHFLKNEKRSSELRKGMVGTALVTLFYIFLIISVQLFFYIDEIKIVPYPVLYIMKALSLMIIDRIDILFLTFWIIISTAVCINYLFIAGIGIQALIKLKSHKYSVVISTFIVFIISIFIETKSEINLLQDQLFIMLLTFTIIIPIFTLLVSLLRKKVGDR</sequence>
<evidence type="ECO:0000256" key="8">
    <source>
        <dbReference type="SAM" id="Phobius"/>
    </source>
</evidence>
<keyword evidence="10" id="KW-1185">Reference proteome</keyword>
<feature type="transmembrane region" description="Helical" evidence="8">
    <location>
        <begin position="116"/>
        <end position="134"/>
    </location>
</feature>
<evidence type="ECO:0000256" key="4">
    <source>
        <dbReference type="ARBA" id="ARBA00022544"/>
    </source>
</evidence>
<evidence type="ECO:0000256" key="3">
    <source>
        <dbReference type="ARBA" id="ARBA00022448"/>
    </source>
</evidence>
<name>A0ABU5KLC1_9BACL</name>
<gene>
    <name evidence="9" type="ORF">UFB30_06810</name>
</gene>
<keyword evidence="3" id="KW-0813">Transport</keyword>
<evidence type="ECO:0000313" key="10">
    <source>
        <dbReference type="Proteomes" id="UP001292084"/>
    </source>
</evidence>
<proteinExistence type="inferred from homology"/>
<feature type="transmembrane region" description="Helical" evidence="8">
    <location>
        <begin position="332"/>
        <end position="354"/>
    </location>
</feature>
<evidence type="ECO:0000256" key="7">
    <source>
        <dbReference type="ARBA" id="ARBA00023136"/>
    </source>
</evidence>
<organism evidence="9 10">
    <name type="scientific">Jeotgalibacillus haloalkalitolerans</name>
    <dbReference type="NCBI Taxonomy" id="3104292"/>
    <lineage>
        <taxon>Bacteria</taxon>
        <taxon>Bacillati</taxon>
        <taxon>Bacillota</taxon>
        <taxon>Bacilli</taxon>
        <taxon>Bacillales</taxon>
        <taxon>Caryophanaceae</taxon>
        <taxon>Jeotgalibacillus</taxon>
    </lineage>
</organism>
<evidence type="ECO:0000256" key="2">
    <source>
        <dbReference type="ARBA" id="ARBA00007998"/>
    </source>
</evidence>
<accession>A0ABU5KLC1</accession>
<dbReference type="PANTHER" id="PTHR34975">
    <property type="entry name" value="SPORE GERMINATION PROTEIN A2"/>
    <property type="match status" value="1"/>
</dbReference>
<dbReference type="Pfam" id="PF03845">
    <property type="entry name" value="Spore_permease"/>
    <property type="match status" value="1"/>
</dbReference>
<evidence type="ECO:0000256" key="5">
    <source>
        <dbReference type="ARBA" id="ARBA00022692"/>
    </source>
</evidence>
<dbReference type="NCBIfam" id="TIGR00912">
    <property type="entry name" value="2A0309"/>
    <property type="match status" value="1"/>
</dbReference>
<evidence type="ECO:0000313" key="9">
    <source>
        <dbReference type="EMBL" id="MDZ5711932.1"/>
    </source>
</evidence>
<feature type="transmembrane region" description="Helical" evidence="8">
    <location>
        <begin position="304"/>
        <end position="320"/>
    </location>
</feature>
<comment type="subcellular location">
    <subcellularLocation>
        <location evidence="1">Membrane</location>
        <topology evidence="1">Multi-pass membrane protein</topology>
    </subcellularLocation>
</comment>
<dbReference type="Proteomes" id="UP001292084">
    <property type="component" value="Unassembled WGS sequence"/>
</dbReference>
<keyword evidence="7 8" id="KW-0472">Membrane</keyword>
<evidence type="ECO:0000256" key="6">
    <source>
        <dbReference type="ARBA" id="ARBA00022989"/>
    </source>
</evidence>
<feature type="transmembrane region" description="Helical" evidence="8">
    <location>
        <begin position="146"/>
        <end position="164"/>
    </location>
</feature>
<feature type="transmembrane region" description="Helical" evidence="8">
    <location>
        <begin position="184"/>
        <end position="205"/>
    </location>
</feature>
<dbReference type="RefSeq" id="WP_322420930.1">
    <property type="nucleotide sequence ID" value="NZ_JAXQNN010000002.1"/>
</dbReference>
<feature type="transmembrane region" description="Helical" evidence="8">
    <location>
        <begin position="268"/>
        <end position="292"/>
    </location>
</feature>
<keyword evidence="6 8" id="KW-1133">Transmembrane helix</keyword>
<feature type="transmembrane region" description="Helical" evidence="8">
    <location>
        <begin position="40"/>
        <end position="62"/>
    </location>
</feature>
<protein>
    <submittedName>
        <fullName evidence="9">GerAB/ArcD/ProY family transporter</fullName>
    </submittedName>
</protein>
<dbReference type="InterPro" id="IPR004761">
    <property type="entry name" value="Spore_GerAB"/>
</dbReference>
<keyword evidence="4" id="KW-0309">Germination</keyword>
<comment type="caution">
    <text evidence="9">The sequence shown here is derived from an EMBL/GenBank/DDBJ whole genome shotgun (WGS) entry which is preliminary data.</text>
</comment>
<comment type="similarity">
    <text evidence="2">Belongs to the amino acid-polyamine-organocation (APC) superfamily. Spore germination protein (SGP) (TC 2.A.3.9) family.</text>
</comment>
<dbReference type="Gene3D" id="1.20.1740.10">
    <property type="entry name" value="Amino acid/polyamine transporter I"/>
    <property type="match status" value="1"/>
</dbReference>
<keyword evidence="5 8" id="KW-0812">Transmembrane</keyword>
<reference evidence="9 10" key="1">
    <citation type="submission" date="2023-12" db="EMBL/GenBank/DDBJ databases">
        <title>Jeotgalibacillus haloalkaliphilus sp. nov., a novel salt-tolerant bacteria, isolated from the estuary of the Fenhe River into the Yellow River.</title>
        <authorList>
            <person name="Li Y."/>
        </authorList>
    </citation>
    <scope>NUCLEOTIDE SEQUENCE [LARGE SCALE GENOMIC DNA]</scope>
    <source>
        <strain evidence="9 10">HH7-29</strain>
    </source>
</reference>
<dbReference type="EMBL" id="JAXQNN010000002">
    <property type="protein sequence ID" value="MDZ5711932.1"/>
    <property type="molecule type" value="Genomic_DNA"/>
</dbReference>